<dbReference type="PANTHER" id="PTHR24346:SF110">
    <property type="entry name" value="NON-SPECIFIC SERINE_THREONINE PROTEIN KINASE"/>
    <property type="match status" value="1"/>
</dbReference>
<reference evidence="5" key="1">
    <citation type="submission" date="2023-11" db="EMBL/GenBank/DDBJ databases">
        <authorList>
            <person name="De Vega J J."/>
            <person name="De Vega J J."/>
        </authorList>
    </citation>
    <scope>NUCLEOTIDE SEQUENCE</scope>
</reference>
<feature type="compositionally biased region" description="Low complexity" evidence="3">
    <location>
        <begin position="1"/>
        <end position="49"/>
    </location>
</feature>
<dbReference type="GO" id="GO:0005524">
    <property type="term" value="F:ATP binding"/>
    <property type="evidence" value="ECO:0007669"/>
    <property type="project" value="UniProtKB-KW"/>
</dbReference>
<evidence type="ECO:0000259" key="4">
    <source>
        <dbReference type="PROSITE" id="PS50011"/>
    </source>
</evidence>
<dbReference type="Proteomes" id="UP001295794">
    <property type="component" value="Unassembled WGS sequence"/>
</dbReference>
<name>A0AAD2HNT2_9AGAR</name>
<dbReference type="GO" id="GO:0035556">
    <property type="term" value="P:intracellular signal transduction"/>
    <property type="evidence" value="ECO:0007669"/>
    <property type="project" value="TreeGrafter"/>
</dbReference>
<dbReference type="SUPFAM" id="SSF56112">
    <property type="entry name" value="Protein kinase-like (PK-like)"/>
    <property type="match status" value="1"/>
</dbReference>
<keyword evidence="2" id="KW-0067">ATP-binding</keyword>
<dbReference type="GO" id="GO:0004674">
    <property type="term" value="F:protein serine/threonine kinase activity"/>
    <property type="evidence" value="ECO:0007669"/>
    <property type="project" value="TreeGrafter"/>
</dbReference>
<dbReference type="SMART" id="SM00220">
    <property type="entry name" value="S_TKc"/>
    <property type="match status" value="1"/>
</dbReference>
<dbReference type="PROSITE" id="PS50011">
    <property type="entry name" value="PROTEIN_KINASE_DOM"/>
    <property type="match status" value="1"/>
</dbReference>
<evidence type="ECO:0000313" key="6">
    <source>
        <dbReference type="Proteomes" id="UP001295794"/>
    </source>
</evidence>
<keyword evidence="1" id="KW-0547">Nucleotide-binding</keyword>
<dbReference type="Pfam" id="PF00069">
    <property type="entry name" value="Pkinase"/>
    <property type="match status" value="1"/>
</dbReference>
<feature type="region of interest" description="Disordered" evidence="3">
    <location>
        <begin position="659"/>
        <end position="694"/>
    </location>
</feature>
<dbReference type="GO" id="GO:0005737">
    <property type="term" value="C:cytoplasm"/>
    <property type="evidence" value="ECO:0007669"/>
    <property type="project" value="TreeGrafter"/>
</dbReference>
<feature type="region of interest" description="Disordered" evidence="3">
    <location>
        <begin position="136"/>
        <end position="156"/>
    </location>
</feature>
<feature type="compositionally biased region" description="Low complexity" evidence="3">
    <location>
        <begin position="659"/>
        <end position="669"/>
    </location>
</feature>
<accession>A0AAD2HNT2</accession>
<feature type="compositionally biased region" description="Low complexity" evidence="3">
    <location>
        <begin position="85"/>
        <end position="111"/>
    </location>
</feature>
<dbReference type="EMBL" id="CAVNYO010000435">
    <property type="protein sequence ID" value="CAK5279247.1"/>
    <property type="molecule type" value="Genomic_DNA"/>
</dbReference>
<keyword evidence="6" id="KW-1185">Reference proteome</keyword>
<gene>
    <name evidence="5" type="ORF">MYCIT1_LOCUS29145</name>
</gene>
<feature type="compositionally biased region" description="Polar residues" evidence="3">
    <location>
        <begin position="670"/>
        <end position="680"/>
    </location>
</feature>
<evidence type="ECO:0000313" key="5">
    <source>
        <dbReference type="EMBL" id="CAK5279247.1"/>
    </source>
</evidence>
<evidence type="ECO:0000256" key="2">
    <source>
        <dbReference type="ARBA" id="ARBA00022840"/>
    </source>
</evidence>
<evidence type="ECO:0000256" key="1">
    <source>
        <dbReference type="ARBA" id="ARBA00022741"/>
    </source>
</evidence>
<protein>
    <recommendedName>
        <fullName evidence="4">Protein kinase domain-containing protein</fullName>
    </recommendedName>
</protein>
<feature type="region of interest" description="Disordered" evidence="3">
    <location>
        <begin position="182"/>
        <end position="244"/>
    </location>
</feature>
<feature type="region of interest" description="Disordered" evidence="3">
    <location>
        <begin position="1"/>
        <end position="55"/>
    </location>
</feature>
<feature type="compositionally biased region" description="Low complexity" evidence="3">
    <location>
        <begin position="191"/>
        <end position="206"/>
    </location>
</feature>
<feature type="region of interest" description="Disordered" evidence="3">
    <location>
        <begin position="71"/>
        <end position="114"/>
    </location>
</feature>
<comment type="caution">
    <text evidence="5">The sequence shown here is derived from an EMBL/GenBank/DDBJ whole genome shotgun (WGS) entry which is preliminary data.</text>
</comment>
<organism evidence="5 6">
    <name type="scientific">Mycena citricolor</name>
    <dbReference type="NCBI Taxonomy" id="2018698"/>
    <lineage>
        <taxon>Eukaryota</taxon>
        <taxon>Fungi</taxon>
        <taxon>Dikarya</taxon>
        <taxon>Basidiomycota</taxon>
        <taxon>Agaricomycotina</taxon>
        <taxon>Agaricomycetes</taxon>
        <taxon>Agaricomycetidae</taxon>
        <taxon>Agaricales</taxon>
        <taxon>Marasmiineae</taxon>
        <taxon>Mycenaceae</taxon>
        <taxon>Mycena</taxon>
    </lineage>
</organism>
<evidence type="ECO:0000256" key="3">
    <source>
        <dbReference type="SAM" id="MobiDB-lite"/>
    </source>
</evidence>
<dbReference type="InterPro" id="IPR000719">
    <property type="entry name" value="Prot_kinase_dom"/>
</dbReference>
<dbReference type="PROSITE" id="PS00108">
    <property type="entry name" value="PROTEIN_KINASE_ST"/>
    <property type="match status" value="1"/>
</dbReference>
<dbReference type="Gene3D" id="1.10.510.10">
    <property type="entry name" value="Transferase(Phosphotransferase) domain 1"/>
    <property type="match status" value="1"/>
</dbReference>
<feature type="domain" description="Protein kinase" evidence="4">
    <location>
        <begin position="248"/>
        <end position="650"/>
    </location>
</feature>
<dbReference type="PANTHER" id="PTHR24346">
    <property type="entry name" value="MAP/MICROTUBULE AFFINITY-REGULATING KINASE"/>
    <property type="match status" value="1"/>
</dbReference>
<dbReference type="InterPro" id="IPR008271">
    <property type="entry name" value="Ser/Thr_kinase_AS"/>
</dbReference>
<dbReference type="AlphaFoldDB" id="A0AAD2HNT2"/>
<dbReference type="InterPro" id="IPR011009">
    <property type="entry name" value="Kinase-like_dom_sf"/>
</dbReference>
<sequence>MEQCSPPSTSSSVSSSPRLSHLSTSTSTSLSSAFSGSELSSLPSPSVSPAPRESLSEIISPVGAKTHAFFASPFTTRPPSPPTHTPNASTSTITTPSIPIVIPPRSRSPPIGSYVPKKPRDYLWLDLNPKSVHDLSRAPSPISAYHPAEDTTPKPPHTVPAIHEELVPGCILRAKVPARSGSVSTHNSGFLTSGSSSPLPQSPLASITGLPDTPASHSVSFSGLPPGDSDVSPPLLTVDSPKEQETTLKLMEPLGTGAFSSVWLAEDLSEDPLVLRRRRSIRNLRREGSLPATRTSSLRRVRVSGVRPLGAGKQLFFQRERNGTLHTSPSNSALNSTRLVALKLTARTSCIQVNTRDEELQRDRTRVSFVREVEVLRHISHPNITKLLAHLTTPSYHVLVLPYISGGDLLGLVNNDYSHRLLGESLLRRMWSELCKAVEWMHGVGLVHRDVKLENVLLTAPFPFTGAPPSGPLIKLTDFGLSRFIDVDAPMLSTRCGSEAYAAPELVISGRKYDGRETDAWACGVVLYALCVRTLPFGEGALSPGPDAKIGREGGLRDSAGARRHWLMCIARGEWEWPRSELPRMKTTSSTDSDATVLPEASISDEPESYELMGPQLVESAGARRIVERLLVRDTTRRAKLSDLWNDDWMLGGLNGSTTQARAAETETTSPLSPTFSGSEAGSDEYSVDGFRGDYPELDEEQVEGFDDEDLEDEEDLHDYGLLLDQDSIDNIARQEVN</sequence>
<proteinExistence type="predicted"/>